<keyword evidence="2" id="KW-0430">Lectin</keyword>
<dbReference type="InterPro" id="IPR033734">
    <property type="entry name" value="Jacalin-like_lectin_dom_plant"/>
</dbReference>
<dbReference type="OrthoDB" id="4325201at2759"/>
<dbReference type="SMART" id="SM00915">
    <property type="entry name" value="Jacalin"/>
    <property type="match status" value="1"/>
</dbReference>
<dbReference type="GO" id="GO:0030246">
    <property type="term" value="F:carbohydrate binding"/>
    <property type="evidence" value="ECO:0007669"/>
    <property type="project" value="UniProtKB-KW"/>
</dbReference>
<evidence type="ECO:0000259" key="3">
    <source>
        <dbReference type="PROSITE" id="PS51752"/>
    </source>
</evidence>
<sequence>MWVVQTLKEQFLSISFPIKPTNSIVELLLFEVPIEGDEALIRILGTINDSKVLSSLSFVIKKTDEPESLPTTHGPFGVASGSEFCIPWGNGYLDGFYGFAGSYIGGIGVYVKACGNEILKTGTFGGSGVEGYLPRKWCFELKGHHLKKITIYHGNQIYALRFATKEDGDRLYPFGGGNEGGTHKDKVLFDFGEEIHSISGTVGPSEEDKVRVTVITSISFVTNKRLHGPFGQERGTPFTVECEYGEFVGFYGICGYYIDSIGVLLSQ</sequence>
<proteinExistence type="inferred from homology"/>
<accession>A0A5N6M165</accession>
<dbReference type="AlphaFoldDB" id="A0A5N6M165"/>
<feature type="domain" description="Jacalin-type lectin" evidence="3">
    <location>
        <begin position="1"/>
        <end position="113"/>
    </location>
</feature>
<evidence type="ECO:0000313" key="5">
    <source>
        <dbReference type="Proteomes" id="UP000326396"/>
    </source>
</evidence>
<dbReference type="PROSITE" id="PS51752">
    <property type="entry name" value="JACALIN_LECTIN"/>
    <property type="match status" value="2"/>
</dbReference>
<feature type="domain" description="Jacalin-type lectin" evidence="3">
    <location>
        <begin position="118"/>
        <end position="267"/>
    </location>
</feature>
<comment type="caution">
    <text evidence="4">The sequence shown here is derived from an EMBL/GenBank/DDBJ whole genome shotgun (WGS) entry which is preliminary data.</text>
</comment>
<name>A0A5N6M165_9ASTR</name>
<evidence type="ECO:0000256" key="1">
    <source>
        <dbReference type="ARBA" id="ARBA00006568"/>
    </source>
</evidence>
<evidence type="ECO:0000256" key="2">
    <source>
        <dbReference type="ARBA" id="ARBA00022734"/>
    </source>
</evidence>
<dbReference type="InterPro" id="IPR001229">
    <property type="entry name" value="Jacalin-like_lectin_dom"/>
</dbReference>
<organism evidence="4 5">
    <name type="scientific">Mikania micrantha</name>
    <name type="common">bitter vine</name>
    <dbReference type="NCBI Taxonomy" id="192012"/>
    <lineage>
        <taxon>Eukaryota</taxon>
        <taxon>Viridiplantae</taxon>
        <taxon>Streptophyta</taxon>
        <taxon>Embryophyta</taxon>
        <taxon>Tracheophyta</taxon>
        <taxon>Spermatophyta</taxon>
        <taxon>Magnoliopsida</taxon>
        <taxon>eudicotyledons</taxon>
        <taxon>Gunneridae</taxon>
        <taxon>Pentapetalae</taxon>
        <taxon>asterids</taxon>
        <taxon>campanulids</taxon>
        <taxon>Asterales</taxon>
        <taxon>Asteraceae</taxon>
        <taxon>Asteroideae</taxon>
        <taxon>Heliantheae alliance</taxon>
        <taxon>Eupatorieae</taxon>
        <taxon>Mikania</taxon>
    </lineage>
</organism>
<dbReference type="Gene3D" id="2.100.10.30">
    <property type="entry name" value="Jacalin-like lectin domain"/>
    <property type="match status" value="2"/>
</dbReference>
<dbReference type="InterPro" id="IPR036404">
    <property type="entry name" value="Jacalin-like_lectin_dom_sf"/>
</dbReference>
<reference evidence="4 5" key="1">
    <citation type="submission" date="2019-05" db="EMBL/GenBank/DDBJ databases">
        <title>Mikania micrantha, genome provides insights into the molecular mechanism of rapid growth.</title>
        <authorList>
            <person name="Liu B."/>
        </authorList>
    </citation>
    <scope>NUCLEOTIDE SEQUENCE [LARGE SCALE GENOMIC DNA]</scope>
    <source>
        <strain evidence="4">NLD-2019</strain>
        <tissue evidence="4">Leaf</tissue>
    </source>
</reference>
<dbReference type="EMBL" id="SZYD01000017">
    <property type="protein sequence ID" value="KAD3067635.1"/>
    <property type="molecule type" value="Genomic_DNA"/>
</dbReference>
<comment type="similarity">
    <text evidence="1">Belongs to the jacalin lectin family.</text>
</comment>
<keyword evidence="5" id="KW-1185">Reference proteome</keyword>
<gene>
    <name evidence="4" type="ORF">E3N88_35515</name>
</gene>
<dbReference type="PANTHER" id="PTHR46506">
    <property type="entry name" value="OS05G0143600 PROTEIN"/>
    <property type="match status" value="1"/>
</dbReference>
<evidence type="ECO:0000313" key="4">
    <source>
        <dbReference type="EMBL" id="KAD3067635.1"/>
    </source>
</evidence>
<protein>
    <recommendedName>
        <fullName evidence="3">Jacalin-type lectin domain-containing protein</fullName>
    </recommendedName>
</protein>
<dbReference type="Proteomes" id="UP000326396">
    <property type="component" value="Linkage Group LG7"/>
</dbReference>
<dbReference type="Pfam" id="PF01419">
    <property type="entry name" value="Jacalin"/>
    <property type="match status" value="2"/>
</dbReference>
<dbReference type="SUPFAM" id="SSF51101">
    <property type="entry name" value="Mannose-binding lectins"/>
    <property type="match status" value="2"/>
</dbReference>
<dbReference type="CDD" id="cd09612">
    <property type="entry name" value="Jacalin"/>
    <property type="match status" value="1"/>
</dbReference>